<keyword evidence="2" id="KW-1003">Cell membrane</keyword>
<dbReference type="GO" id="GO:0016757">
    <property type="term" value="F:glycosyltransferase activity"/>
    <property type="evidence" value="ECO:0007669"/>
    <property type="project" value="UniProtKB-KW"/>
</dbReference>
<accession>A0A7G9YP91</accession>
<dbReference type="GO" id="GO:0005886">
    <property type="term" value="C:plasma membrane"/>
    <property type="evidence" value="ECO:0007669"/>
    <property type="project" value="UniProtKB-SubCell"/>
</dbReference>
<dbReference type="Pfam" id="PF00535">
    <property type="entry name" value="Glycos_transf_2"/>
    <property type="match status" value="1"/>
</dbReference>
<sequence>MEPEISVIVPVLNEVNHLEETLESIVSQNTSTPYELIVSDGQSTDGSLDIAKRYADRVFQCEEHGIGAGRHFGAMNASKSSKYFIFIDADTRIPGYYLAYVYETFKTDPDLVAFSTGFEFSEHSEQIKLAETVSNKYFLMRDKLLSVTLPGFNTCVRSDAYFECGGYRNVLLEDVEFSRRVCKVGKVGFFPHVKVTNSSRRLESMGLLGTVYYYAQLDLGRTLDSTFIDKLARKLHVADLREYVRIDRRSPDSNE</sequence>
<evidence type="ECO:0000259" key="6">
    <source>
        <dbReference type="Pfam" id="PF00535"/>
    </source>
</evidence>
<evidence type="ECO:0000313" key="7">
    <source>
        <dbReference type="EMBL" id="QNO49825.1"/>
    </source>
</evidence>
<dbReference type="PANTHER" id="PTHR43646">
    <property type="entry name" value="GLYCOSYLTRANSFERASE"/>
    <property type="match status" value="1"/>
</dbReference>
<evidence type="ECO:0000256" key="3">
    <source>
        <dbReference type="ARBA" id="ARBA00022676"/>
    </source>
</evidence>
<name>A0A7G9YP91_9EURY</name>
<dbReference type="SUPFAM" id="SSF53448">
    <property type="entry name" value="Nucleotide-diphospho-sugar transferases"/>
    <property type="match status" value="1"/>
</dbReference>
<evidence type="ECO:0000256" key="5">
    <source>
        <dbReference type="ARBA" id="ARBA00023136"/>
    </source>
</evidence>
<reference evidence="7" key="1">
    <citation type="submission" date="2020-06" db="EMBL/GenBank/DDBJ databases">
        <title>Unique genomic features of the anaerobic methanotrophic archaea.</title>
        <authorList>
            <person name="Chadwick G.L."/>
            <person name="Skennerton C.T."/>
            <person name="Laso-Perez R."/>
            <person name="Leu A.O."/>
            <person name="Speth D.R."/>
            <person name="Yu H."/>
            <person name="Morgan-Lang C."/>
            <person name="Hatzenpichler R."/>
            <person name="Goudeau D."/>
            <person name="Malmstrom R."/>
            <person name="Brazelton W.J."/>
            <person name="Woyke T."/>
            <person name="Hallam S.J."/>
            <person name="Tyson G.W."/>
            <person name="Wegener G."/>
            <person name="Boetius A."/>
            <person name="Orphan V."/>
        </authorList>
    </citation>
    <scope>NUCLEOTIDE SEQUENCE</scope>
</reference>
<dbReference type="InterPro" id="IPR001173">
    <property type="entry name" value="Glyco_trans_2-like"/>
</dbReference>
<organism evidence="7">
    <name type="scientific">Candidatus Methanogaster sp. ANME-2c ERB4</name>
    <dbReference type="NCBI Taxonomy" id="2759911"/>
    <lineage>
        <taxon>Archaea</taxon>
        <taxon>Methanobacteriati</taxon>
        <taxon>Methanobacteriota</taxon>
        <taxon>Stenosarchaea group</taxon>
        <taxon>Methanomicrobia</taxon>
        <taxon>Methanosarcinales</taxon>
        <taxon>ANME-2 cluster</taxon>
        <taxon>Candidatus Methanogasteraceae</taxon>
        <taxon>Candidatus Methanogaster</taxon>
    </lineage>
</organism>
<dbReference type="EMBL" id="MT631397">
    <property type="protein sequence ID" value="QNO49825.1"/>
    <property type="molecule type" value="Genomic_DNA"/>
</dbReference>
<evidence type="ECO:0000256" key="2">
    <source>
        <dbReference type="ARBA" id="ARBA00022475"/>
    </source>
</evidence>
<keyword evidence="5" id="KW-0472">Membrane</keyword>
<feature type="domain" description="Glycosyltransferase 2-like" evidence="6">
    <location>
        <begin position="6"/>
        <end position="149"/>
    </location>
</feature>
<keyword evidence="4" id="KW-0808">Transferase</keyword>
<evidence type="ECO:0000256" key="4">
    <source>
        <dbReference type="ARBA" id="ARBA00022679"/>
    </source>
</evidence>
<comment type="subcellular location">
    <subcellularLocation>
        <location evidence="1">Cell membrane</location>
    </subcellularLocation>
</comment>
<evidence type="ECO:0000256" key="1">
    <source>
        <dbReference type="ARBA" id="ARBA00004236"/>
    </source>
</evidence>
<evidence type="ECO:0000313" key="8">
    <source>
        <dbReference type="EMBL" id="QNO49964.1"/>
    </source>
</evidence>
<dbReference type="Gene3D" id="3.90.550.10">
    <property type="entry name" value="Spore Coat Polysaccharide Biosynthesis Protein SpsA, Chain A"/>
    <property type="match status" value="1"/>
</dbReference>
<dbReference type="AlphaFoldDB" id="A0A7G9YP91"/>
<dbReference type="InterPro" id="IPR029044">
    <property type="entry name" value="Nucleotide-diphossugar_trans"/>
</dbReference>
<keyword evidence="3" id="KW-0328">Glycosyltransferase</keyword>
<dbReference type="PANTHER" id="PTHR43646:SF2">
    <property type="entry name" value="GLYCOSYLTRANSFERASE 2-LIKE DOMAIN-CONTAINING PROTEIN"/>
    <property type="match status" value="1"/>
</dbReference>
<protein>
    <recommendedName>
        <fullName evidence="6">Glycosyltransferase 2-like domain-containing protein</fullName>
    </recommendedName>
</protein>
<gene>
    <name evidence="7" type="ORF">DBPBNLAN_00035</name>
    <name evidence="8" type="ORF">FNHNGOKL_00032</name>
</gene>
<dbReference type="EMBL" id="MT631400">
    <property type="protein sequence ID" value="QNO49964.1"/>
    <property type="molecule type" value="Genomic_DNA"/>
</dbReference>
<proteinExistence type="predicted"/>